<keyword evidence="2" id="KW-1185">Reference proteome</keyword>
<dbReference type="Gene3D" id="3.40.50.2000">
    <property type="entry name" value="Glycogen Phosphorylase B"/>
    <property type="match status" value="1"/>
</dbReference>
<reference evidence="2" key="1">
    <citation type="journal article" date="2017" name="Nat. Microbiol.">
        <title>Global analysis of biosynthetic gene clusters reveals vast potential of secondary metabolite production in Penicillium species.</title>
        <authorList>
            <person name="Nielsen J.C."/>
            <person name="Grijseels S."/>
            <person name="Prigent S."/>
            <person name="Ji B."/>
            <person name="Dainat J."/>
            <person name="Nielsen K.F."/>
            <person name="Frisvad J.C."/>
            <person name="Workman M."/>
            <person name="Nielsen J."/>
        </authorList>
    </citation>
    <scope>NUCLEOTIDE SEQUENCE [LARGE SCALE GENOMIC DNA]</scope>
    <source>
        <strain evidence="2">IBT 31811</strain>
    </source>
</reference>
<protein>
    <submittedName>
        <fullName evidence="1">Uncharacterized protein</fullName>
    </submittedName>
</protein>
<dbReference type="SUPFAM" id="SSF53756">
    <property type="entry name" value="UDP-Glycosyltransferase/glycogen phosphorylase"/>
    <property type="match status" value="1"/>
</dbReference>
<proteinExistence type="predicted"/>
<dbReference type="Proteomes" id="UP000191672">
    <property type="component" value="Unassembled WGS sequence"/>
</dbReference>
<name>A0A1V6PV92_9EURO</name>
<accession>A0A1V6PV92</accession>
<dbReference type="AlphaFoldDB" id="A0A1V6PV92"/>
<sequence>MTSPAQTILFLTNPEHGQSNVILAVAQEFLRRGEHEVHIASFKPLAARVQAITDQADHDQLAHFHTIAGASMSELVARSTPDICHKPGLAGSIDGCKKINVSVLAWTPEEYLQSYRSCLEILKAVQPAVVVVDPLLHLGLDAARSLQMKIVILWPVPLKDVVIMIQPKLGILWKYPLCATSLLNNPKESS</sequence>
<dbReference type="STRING" id="416450.A0A1V6PV92"/>
<evidence type="ECO:0000313" key="1">
    <source>
        <dbReference type="EMBL" id="OQD80885.1"/>
    </source>
</evidence>
<dbReference type="EMBL" id="MDYN01000031">
    <property type="protein sequence ID" value="OQD80885.1"/>
    <property type="molecule type" value="Genomic_DNA"/>
</dbReference>
<comment type="caution">
    <text evidence="1">The sequence shown here is derived from an EMBL/GenBank/DDBJ whole genome shotgun (WGS) entry which is preliminary data.</text>
</comment>
<gene>
    <name evidence="1" type="ORF">PENANT_c031G07330</name>
</gene>
<evidence type="ECO:0000313" key="2">
    <source>
        <dbReference type="Proteomes" id="UP000191672"/>
    </source>
</evidence>
<organism evidence="1 2">
    <name type="scientific">Penicillium antarcticum</name>
    <dbReference type="NCBI Taxonomy" id="416450"/>
    <lineage>
        <taxon>Eukaryota</taxon>
        <taxon>Fungi</taxon>
        <taxon>Dikarya</taxon>
        <taxon>Ascomycota</taxon>
        <taxon>Pezizomycotina</taxon>
        <taxon>Eurotiomycetes</taxon>
        <taxon>Eurotiomycetidae</taxon>
        <taxon>Eurotiales</taxon>
        <taxon>Aspergillaceae</taxon>
        <taxon>Penicillium</taxon>
    </lineage>
</organism>